<dbReference type="AlphaFoldDB" id="F3KJE6"/>
<dbReference type="InterPro" id="IPR050697">
    <property type="entry name" value="Adenylyl/Guanylyl_Cyclase_3/4"/>
</dbReference>
<comment type="caution">
    <text evidence="2">The sequence shown here is derived from an EMBL/GenBank/DDBJ whole genome shotgun (WGS) entry which is preliminary data.</text>
</comment>
<dbReference type="SUPFAM" id="SSF55073">
    <property type="entry name" value="Nucleotide cyclase"/>
    <property type="match status" value="1"/>
</dbReference>
<dbReference type="PROSITE" id="PS50125">
    <property type="entry name" value="GUANYLATE_CYCLASE_2"/>
    <property type="match status" value="1"/>
</dbReference>
<reference evidence="2" key="1">
    <citation type="journal article" date="2011" name="PLoS ONE">
        <title>Genome of a low-salinity ammonia-oxidizing archaeon determined by single-cell and metagenomic analysis.</title>
        <authorList>
            <person name="Blainey P.C."/>
            <person name="Mosier A.C."/>
            <person name="Potanina A."/>
            <person name="Francis C.A."/>
            <person name="Quake S.R."/>
        </authorList>
    </citation>
    <scope>NUCLEOTIDE SEQUENCE [LARGE SCALE GENOMIC DNA]</scope>
    <source>
        <strain evidence="2">SFB1</strain>
    </source>
</reference>
<dbReference type="PANTHER" id="PTHR43081:SF1">
    <property type="entry name" value="ADENYLATE CYCLASE, TERMINAL-DIFFERENTIATION SPECIFIC"/>
    <property type="match status" value="1"/>
</dbReference>
<sequence>MDDIIKESQFRIKKSLDKGFTYHHFAIARSDKFLRKHDSQRLPMFVVYVDLVGSTKMSSELDPEIFNTIIRIFSQEMAYVIEHFDGYVLKFVGDAVLGYFLASEKVALVANKTIMCAKTMQLVIKNAINPLLENKNYPKLKIKITLDFGDCSIIRYGSDRNLSHIDLIGLTLNLAAKMQQKTQSDQITIGDHVYQKLNYKNKQYFFKVKTDPKSWIYHDLGKEKQYSIYSSKTK</sequence>
<dbReference type="GO" id="GO:0009190">
    <property type="term" value="P:cyclic nucleotide biosynthetic process"/>
    <property type="evidence" value="ECO:0007669"/>
    <property type="project" value="InterPro"/>
</dbReference>
<accession>F3KJE6</accession>
<dbReference type="HOGENOM" id="CLU_057456_1_0_2"/>
<dbReference type="CDD" id="cd07302">
    <property type="entry name" value="CHD"/>
    <property type="match status" value="1"/>
</dbReference>
<name>F3KJE6_9ARCH</name>
<evidence type="ECO:0000313" key="2">
    <source>
        <dbReference type="EMBL" id="EGG42423.1"/>
    </source>
</evidence>
<dbReference type="Pfam" id="PF00211">
    <property type="entry name" value="Guanylate_cyc"/>
    <property type="match status" value="1"/>
</dbReference>
<dbReference type="GO" id="GO:0035556">
    <property type="term" value="P:intracellular signal transduction"/>
    <property type="evidence" value="ECO:0007669"/>
    <property type="project" value="InterPro"/>
</dbReference>
<dbReference type="InterPro" id="IPR001054">
    <property type="entry name" value="A/G_cyclase"/>
</dbReference>
<dbReference type="EMBL" id="AEGP01000029">
    <property type="protein sequence ID" value="EGG42423.1"/>
    <property type="molecule type" value="Genomic_DNA"/>
</dbReference>
<proteinExistence type="predicted"/>
<evidence type="ECO:0000259" key="1">
    <source>
        <dbReference type="PROSITE" id="PS50125"/>
    </source>
</evidence>
<dbReference type="PATRIC" id="fig|886738.10.peg.676"/>
<organism evidence="2">
    <name type="scientific">Candidatus Nitrosarchaeum limnium SFB1</name>
    <dbReference type="NCBI Taxonomy" id="886738"/>
    <lineage>
        <taxon>Archaea</taxon>
        <taxon>Nitrososphaerota</taxon>
        <taxon>Nitrososphaeria</taxon>
        <taxon>Nitrosopumilales</taxon>
        <taxon>Nitrosopumilaceae</taxon>
        <taxon>Nitrosarchaeum</taxon>
    </lineage>
</organism>
<dbReference type="Gene3D" id="3.30.70.1230">
    <property type="entry name" value="Nucleotide cyclase"/>
    <property type="match status" value="1"/>
</dbReference>
<protein>
    <submittedName>
        <fullName evidence="2">Adenylyl cyclase class-3/4/guanylyl cyclase</fullName>
    </submittedName>
</protein>
<gene>
    <name evidence="2" type="ORF">Nlim_0604</name>
</gene>
<dbReference type="Proteomes" id="UP000004348">
    <property type="component" value="Chromosome"/>
</dbReference>
<dbReference type="PANTHER" id="PTHR43081">
    <property type="entry name" value="ADENYLATE CYCLASE, TERMINAL-DIFFERENTIATION SPECIFIC-RELATED"/>
    <property type="match status" value="1"/>
</dbReference>
<dbReference type="SMART" id="SM00044">
    <property type="entry name" value="CYCc"/>
    <property type="match status" value="1"/>
</dbReference>
<dbReference type="InterPro" id="IPR029787">
    <property type="entry name" value="Nucleotide_cyclase"/>
</dbReference>
<feature type="domain" description="Guanylate cyclase" evidence="1">
    <location>
        <begin position="45"/>
        <end position="179"/>
    </location>
</feature>